<dbReference type="EMBL" id="QGMG01000227">
    <property type="protein sequence ID" value="TVY55575.1"/>
    <property type="molecule type" value="Genomic_DNA"/>
</dbReference>
<evidence type="ECO:0000313" key="7">
    <source>
        <dbReference type="Proteomes" id="UP000481288"/>
    </source>
</evidence>
<keyword evidence="2 4" id="KW-0863">Zinc-finger</keyword>
<proteinExistence type="predicted"/>
<dbReference type="Gene3D" id="6.10.140.2220">
    <property type="match status" value="1"/>
</dbReference>
<keyword evidence="1" id="KW-0479">Metal-binding</keyword>
<dbReference type="InterPro" id="IPR002893">
    <property type="entry name" value="Znf_MYND"/>
</dbReference>
<reference evidence="6 7" key="1">
    <citation type="submission" date="2018-05" db="EMBL/GenBank/DDBJ databases">
        <title>Whole genome sequencing for identification of molecular markers to develop diagnostic detection tools for the regulated plant pathogen Lachnellula willkommii.</title>
        <authorList>
            <person name="Giroux E."/>
            <person name="Bilodeau G."/>
        </authorList>
    </citation>
    <scope>NUCLEOTIDE SEQUENCE [LARGE SCALE GENOMIC DNA]</scope>
    <source>
        <strain evidence="6 7">CBS 625.97</strain>
    </source>
</reference>
<comment type="caution">
    <text evidence="6">The sequence shown here is derived from an EMBL/GenBank/DDBJ whole genome shotgun (WGS) entry which is preliminary data.</text>
</comment>
<dbReference type="InterPro" id="IPR052839">
    <property type="entry name" value="Mito_gene_expr_regulator"/>
</dbReference>
<evidence type="ECO:0000256" key="3">
    <source>
        <dbReference type="ARBA" id="ARBA00022833"/>
    </source>
</evidence>
<dbReference type="PANTHER" id="PTHR46920:SF1">
    <property type="entry name" value="PROTEIN MSS51 HOMOLOG, MITOCHONDRIAL-RELATED"/>
    <property type="match status" value="1"/>
</dbReference>
<dbReference type="OrthoDB" id="432970at2759"/>
<keyword evidence="7" id="KW-1185">Reference proteome</keyword>
<organism evidence="6 7">
    <name type="scientific">Lachnellula cervina</name>
    <dbReference type="NCBI Taxonomy" id="1316786"/>
    <lineage>
        <taxon>Eukaryota</taxon>
        <taxon>Fungi</taxon>
        <taxon>Dikarya</taxon>
        <taxon>Ascomycota</taxon>
        <taxon>Pezizomycotina</taxon>
        <taxon>Leotiomycetes</taxon>
        <taxon>Helotiales</taxon>
        <taxon>Lachnaceae</taxon>
        <taxon>Lachnellula</taxon>
    </lineage>
</organism>
<evidence type="ECO:0000256" key="2">
    <source>
        <dbReference type="ARBA" id="ARBA00022771"/>
    </source>
</evidence>
<dbReference type="Pfam" id="PF01753">
    <property type="entry name" value="zf-MYND"/>
    <property type="match status" value="1"/>
</dbReference>
<evidence type="ECO:0000256" key="4">
    <source>
        <dbReference type="PROSITE-ProRule" id="PRU00134"/>
    </source>
</evidence>
<dbReference type="Proteomes" id="UP000481288">
    <property type="component" value="Unassembled WGS sequence"/>
</dbReference>
<dbReference type="InterPro" id="IPR046824">
    <property type="entry name" value="Mss51-like_C"/>
</dbReference>
<accession>A0A7D8UZS7</accession>
<gene>
    <name evidence="6" type="primary">MSS51_0</name>
    <name evidence="6" type="ORF">LCER1_G004552</name>
</gene>
<dbReference type="SUPFAM" id="SSF144232">
    <property type="entry name" value="HIT/MYND zinc finger-like"/>
    <property type="match status" value="1"/>
</dbReference>
<dbReference type="Pfam" id="PF20179">
    <property type="entry name" value="MSS51_C"/>
    <property type="match status" value="1"/>
</dbReference>
<evidence type="ECO:0000256" key="1">
    <source>
        <dbReference type="ARBA" id="ARBA00022723"/>
    </source>
</evidence>
<keyword evidence="3" id="KW-0862">Zinc</keyword>
<dbReference type="GO" id="GO:0008270">
    <property type="term" value="F:zinc ion binding"/>
    <property type="evidence" value="ECO:0007669"/>
    <property type="project" value="UniProtKB-KW"/>
</dbReference>
<dbReference type="PROSITE" id="PS50865">
    <property type="entry name" value="ZF_MYND_2"/>
    <property type="match status" value="1"/>
</dbReference>
<feature type="domain" description="MYND-type" evidence="5">
    <location>
        <begin position="27"/>
        <end position="66"/>
    </location>
</feature>
<evidence type="ECO:0000259" key="5">
    <source>
        <dbReference type="PROSITE" id="PS50865"/>
    </source>
</evidence>
<dbReference type="AlphaFoldDB" id="A0A7D8UZS7"/>
<name>A0A7D8UZS7_9HELO</name>
<evidence type="ECO:0000313" key="6">
    <source>
        <dbReference type="EMBL" id="TVY55575.1"/>
    </source>
</evidence>
<protein>
    <submittedName>
        <fullName evidence="6">Putative MSS51-like protein, mitochondrial</fullName>
    </submittedName>
</protein>
<sequence length="456" mass="52134">MDHEDTHNRGPSTDLRTPILAIRHAICFTCLQAFPTLKKCVACKRVSYCSPKCQKIDWQRDHKKTCKVLAESNKRRAETPRTSRSWEQYRSEKWLDIVAFKAQNPKFTEAQQRILLYEPFCRHCYRSAPQLESRNQLRPCQICHIAAFCADCSQEHPASECKTFQAIRQDETFAIQHFQMTRRDFEILCTEQPRETYLPLSTAIGWHDYFTRISDKAEFLLEVTSEMQPATDDLTAVKLAGLMRLASGTSSMALTVLAALEAVFPDISTRTTVKLHFIGAADPELNSLMVFEELLHLLPSLKGLELTFVGFELPEPSAEDTAMKLECCPTCTAASRTRSLRLWKGGYHDYVNIDGYEKPDLAVAFHTGFSQEMKEEWLPTIQYLAAAPHPTLFTSYNEKEMEEETTILDGIGANFLQPAEINKWGGLCPMLEVMEEKEGSFYFMHQYRYLVAGKDT</sequence>
<dbReference type="PANTHER" id="PTHR46920">
    <property type="match status" value="1"/>
</dbReference>